<feature type="compositionally biased region" description="Basic and acidic residues" evidence="1">
    <location>
        <begin position="166"/>
        <end position="177"/>
    </location>
</feature>
<name>A0A3M7M1R5_9PLEO</name>
<feature type="region of interest" description="Disordered" evidence="1">
    <location>
        <begin position="148"/>
        <end position="179"/>
    </location>
</feature>
<evidence type="ECO:0000313" key="2">
    <source>
        <dbReference type="EMBL" id="RMZ68421.1"/>
    </source>
</evidence>
<dbReference type="EMBL" id="KE747815">
    <property type="protein sequence ID" value="RMZ68421.1"/>
    <property type="molecule type" value="Genomic_DNA"/>
</dbReference>
<dbReference type="AlphaFoldDB" id="A0A3M7M1R5"/>
<keyword evidence="3" id="KW-1185">Reference proteome</keyword>
<protein>
    <submittedName>
        <fullName evidence="2">Uncharacterized protein</fullName>
    </submittedName>
</protein>
<feature type="compositionally biased region" description="Polar residues" evidence="1">
    <location>
        <begin position="148"/>
        <end position="165"/>
    </location>
</feature>
<reference evidence="2 3" key="1">
    <citation type="journal article" date="2014" name="PLoS ONE">
        <title>De novo Genome Assembly of the Fungal Plant Pathogen Pyrenophora semeniperda.</title>
        <authorList>
            <person name="Soliai M.M."/>
            <person name="Meyer S.E."/>
            <person name="Udall J.A."/>
            <person name="Elzinga D.E."/>
            <person name="Hermansen R.A."/>
            <person name="Bodily P.M."/>
            <person name="Hart A.A."/>
            <person name="Coleman C.E."/>
        </authorList>
    </citation>
    <scope>NUCLEOTIDE SEQUENCE [LARGE SCALE GENOMIC DNA]</scope>
    <source>
        <strain evidence="2 3">CCB06</strain>
        <tissue evidence="2">Mycelium</tissue>
    </source>
</reference>
<organism evidence="2 3">
    <name type="scientific">Pyrenophora seminiperda CCB06</name>
    <dbReference type="NCBI Taxonomy" id="1302712"/>
    <lineage>
        <taxon>Eukaryota</taxon>
        <taxon>Fungi</taxon>
        <taxon>Dikarya</taxon>
        <taxon>Ascomycota</taxon>
        <taxon>Pezizomycotina</taxon>
        <taxon>Dothideomycetes</taxon>
        <taxon>Pleosporomycetidae</taxon>
        <taxon>Pleosporales</taxon>
        <taxon>Pleosporineae</taxon>
        <taxon>Pleosporaceae</taxon>
        <taxon>Pyrenophora</taxon>
    </lineage>
</organism>
<accession>A0A3M7M1R5</accession>
<evidence type="ECO:0000256" key="1">
    <source>
        <dbReference type="SAM" id="MobiDB-lite"/>
    </source>
</evidence>
<feature type="region of interest" description="Disordered" evidence="1">
    <location>
        <begin position="106"/>
        <end position="125"/>
    </location>
</feature>
<sequence>MITLLEMARNTASNIRRVLQEQAQIQIDEARLKLETNSRAVKQYVDPIVPFVVLPSLGNIPSSLAMIPSRIKRTIYRRHPVSTGRVEKKRDDQSQARLESYLARQKKNEEALRRKAEERAEENHRYRLAKQKEEAELRTQYAAWIKKQNPTKTSKYQSVQPSAEPTQKEPVQEETHKQRQQFIHNSLTAILGEKGIKKPLLPSGNNPIDPVIVAHNDQVFQQTVLNQWQLHKADELRKQQEADTAQQQTEAYRQQVEARVSYYRERYLVRLEKLVSYGSDLAEGVNHFEAIMRRFNEWEAANIVYMMTWRLLSPIQDLLSDCAKEIPLEEMGAQELKRAWPLVRMEELARFLEHQYYLPAEVAEMLRRLRAVLLAVCKPTCFIHPLHIKPRLTTEESSARIKANILRLNAEATKKAAEAAKLITSEPAKSTGEAKAAQQVKSDMSTRAAILQYVTTNDAALMDEVCELVPMYGSKRLGVNNGHRRNVELMFLELLKLADGRLKVLKGDEGWSYRSMVIRCAETLNELSQVHRMVPANKTLVLLCEDVLKLWTES</sequence>
<gene>
    <name evidence="2" type="ORF">GMOD_00010071</name>
</gene>
<proteinExistence type="predicted"/>
<dbReference type="Proteomes" id="UP000265663">
    <property type="component" value="Unassembled WGS sequence"/>
</dbReference>
<evidence type="ECO:0000313" key="3">
    <source>
        <dbReference type="Proteomes" id="UP000265663"/>
    </source>
</evidence>
<dbReference type="OrthoDB" id="3798353at2759"/>